<keyword evidence="2" id="KW-1133">Transmembrane helix</keyword>
<feature type="compositionally biased region" description="Low complexity" evidence="1">
    <location>
        <begin position="122"/>
        <end position="166"/>
    </location>
</feature>
<dbReference type="AlphaFoldDB" id="A0A9P4MK07"/>
<evidence type="ECO:0008006" key="6">
    <source>
        <dbReference type="Google" id="ProtNLM"/>
    </source>
</evidence>
<evidence type="ECO:0000256" key="2">
    <source>
        <dbReference type="SAM" id="Phobius"/>
    </source>
</evidence>
<evidence type="ECO:0000313" key="5">
    <source>
        <dbReference type="Proteomes" id="UP000799439"/>
    </source>
</evidence>
<feature type="chain" id="PRO_5040394426" description="Integral membrane protein" evidence="3">
    <location>
        <begin position="30"/>
        <end position="326"/>
    </location>
</feature>
<dbReference type="OrthoDB" id="5426355at2759"/>
<dbReference type="Proteomes" id="UP000799439">
    <property type="component" value="Unassembled WGS sequence"/>
</dbReference>
<feature type="region of interest" description="Disordered" evidence="1">
    <location>
        <begin position="122"/>
        <end position="171"/>
    </location>
</feature>
<accession>A0A9P4MK07</accession>
<evidence type="ECO:0000256" key="3">
    <source>
        <dbReference type="SAM" id="SignalP"/>
    </source>
</evidence>
<reference evidence="4" key="1">
    <citation type="journal article" date="2020" name="Stud. Mycol.">
        <title>101 Dothideomycetes genomes: a test case for predicting lifestyles and emergence of pathogens.</title>
        <authorList>
            <person name="Haridas S."/>
            <person name="Albert R."/>
            <person name="Binder M."/>
            <person name="Bloem J."/>
            <person name="Labutti K."/>
            <person name="Salamov A."/>
            <person name="Andreopoulos B."/>
            <person name="Baker S."/>
            <person name="Barry K."/>
            <person name="Bills G."/>
            <person name="Bluhm B."/>
            <person name="Cannon C."/>
            <person name="Castanera R."/>
            <person name="Culley D."/>
            <person name="Daum C."/>
            <person name="Ezra D."/>
            <person name="Gonzalez J."/>
            <person name="Henrissat B."/>
            <person name="Kuo A."/>
            <person name="Liang C."/>
            <person name="Lipzen A."/>
            <person name="Lutzoni F."/>
            <person name="Magnuson J."/>
            <person name="Mondo S."/>
            <person name="Nolan M."/>
            <person name="Ohm R."/>
            <person name="Pangilinan J."/>
            <person name="Park H.-J."/>
            <person name="Ramirez L."/>
            <person name="Alfaro M."/>
            <person name="Sun H."/>
            <person name="Tritt A."/>
            <person name="Yoshinaga Y."/>
            <person name="Zwiers L.-H."/>
            <person name="Turgeon B."/>
            <person name="Goodwin S."/>
            <person name="Spatafora J."/>
            <person name="Crous P."/>
            <person name="Grigoriev I."/>
        </authorList>
    </citation>
    <scope>NUCLEOTIDE SEQUENCE</scope>
    <source>
        <strain evidence="4">CBS 260.36</strain>
    </source>
</reference>
<keyword evidence="3" id="KW-0732">Signal</keyword>
<protein>
    <recommendedName>
        <fullName evidence="6">Integral membrane protein</fullName>
    </recommendedName>
</protein>
<gene>
    <name evidence="4" type="ORF">K461DRAFT_317765</name>
</gene>
<organism evidence="4 5">
    <name type="scientific">Myriangium duriaei CBS 260.36</name>
    <dbReference type="NCBI Taxonomy" id="1168546"/>
    <lineage>
        <taxon>Eukaryota</taxon>
        <taxon>Fungi</taxon>
        <taxon>Dikarya</taxon>
        <taxon>Ascomycota</taxon>
        <taxon>Pezizomycotina</taxon>
        <taxon>Dothideomycetes</taxon>
        <taxon>Dothideomycetidae</taxon>
        <taxon>Myriangiales</taxon>
        <taxon>Myriangiaceae</taxon>
        <taxon>Myriangium</taxon>
    </lineage>
</organism>
<evidence type="ECO:0000256" key="1">
    <source>
        <dbReference type="SAM" id="MobiDB-lite"/>
    </source>
</evidence>
<keyword evidence="2" id="KW-0812">Transmembrane</keyword>
<feature type="region of interest" description="Disordered" evidence="1">
    <location>
        <begin position="225"/>
        <end position="326"/>
    </location>
</feature>
<proteinExistence type="predicted"/>
<keyword evidence="2" id="KW-0472">Membrane</keyword>
<feature type="compositionally biased region" description="Polar residues" evidence="1">
    <location>
        <begin position="290"/>
        <end position="302"/>
    </location>
</feature>
<sequence length="326" mass="33874">MASLTSVLRGHAALVYICIALLCFTRATAQQLLNFGAGALPTCAEQCAFLTQAQTACVPPAAPVTNQQTYMGCFCQSAYLTALKSDASAVCGNVCQGADLTQIQSWYASTCAANTNAAANPTTTTTTAAGAQETTTATTPTTATTATQGGSTSTSTASSSSSSNGTKKNQPVQSWWAGHWKWILMLILIFVLLGLLSFLAVWLRRRHRRKRDAVAGRFNDGITTRSMTQVDGGVSGAPPGYPYNTRPRGRPTSSIVESPDGVGRGVSGSTTTLSRVREAGGEAGPGGVISTASDGSSDSRGVTPNPPGETRNPKGKLRARISEEQV</sequence>
<keyword evidence="5" id="KW-1185">Reference proteome</keyword>
<feature type="signal peptide" evidence="3">
    <location>
        <begin position="1"/>
        <end position="29"/>
    </location>
</feature>
<evidence type="ECO:0000313" key="4">
    <source>
        <dbReference type="EMBL" id="KAF2157710.1"/>
    </source>
</evidence>
<comment type="caution">
    <text evidence="4">The sequence shown here is derived from an EMBL/GenBank/DDBJ whole genome shotgun (WGS) entry which is preliminary data.</text>
</comment>
<name>A0A9P4MK07_9PEZI</name>
<feature type="transmembrane region" description="Helical" evidence="2">
    <location>
        <begin position="182"/>
        <end position="203"/>
    </location>
</feature>
<dbReference type="EMBL" id="ML996081">
    <property type="protein sequence ID" value="KAF2157710.1"/>
    <property type="molecule type" value="Genomic_DNA"/>
</dbReference>